<dbReference type="PANTHER" id="PTHR34591">
    <property type="entry name" value="OS03G0653100 PROTEIN-RELATED"/>
    <property type="match status" value="1"/>
</dbReference>
<evidence type="ECO:0000313" key="3">
    <source>
        <dbReference type="Proteomes" id="UP000026962"/>
    </source>
</evidence>
<dbReference type="InterPro" id="IPR036047">
    <property type="entry name" value="F-box-like_dom_sf"/>
</dbReference>
<keyword evidence="3" id="KW-1185">Reference proteome</keyword>
<accession>A0A0E0M755</accession>
<evidence type="ECO:0000313" key="2">
    <source>
        <dbReference type="EnsemblPlants" id="OPUNC10G07190.1"/>
    </source>
</evidence>
<reference evidence="2" key="1">
    <citation type="submission" date="2015-04" db="UniProtKB">
        <authorList>
            <consortium name="EnsemblPlants"/>
        </authorList>
    </citation>
    <scope>IDENTIFICATION</scope>
</reference>
<dbReference type="SUPFAM" id="SSF81383">
    <property type="entry name" value="F-box domain"/>
    <property type="match status" value="1"/>
</dbReference>
<dbReference type="Pfam" id="PF12937">
    <property type="entry name" value="F-box-like"/>
    <property type="match status" value="1"/>
</dbReference>
<dbReference type="eggNOG" id="ENOG502R3X8">
    <property type="taxonomic scope" value="Eukaryota"/>
</dbReference>
<dbReference type="HOGENOM" id="CLU_030606_0_0_1"/>
<feature type="domain" description="F-box" evidence="1">
    <location>
        <begin position="7"/>
        <end position="51"/>
    </location>
</feature>
<reference evidence="2" key="2">
    <citation type="submission" date="2018-05" db="EMBL/GenBank/DDBJ databases">
        <title>OpunRS2 (Oryza punctata Reference Sequence Version 2).</title>
        <authorList>
            <person name="Zhang J."/>
            <person name="Kudrna D."/>
            <person name="Lee S."/>
            <person name="Talag J."/>
            <person name="Welchert J."/>
            <person name="Wing R.A."/>
        </authorList>
    </citation>
    <scope>NUCLEOTIDE SEQUENCE [LARGE SCALE GENOMIC DNA]</scope>
</reference>
<dbReference type="Proteomes" id="UP000026962">
    <property type="component" value="Chromosome 10"/>
</dbReference>
<sequence>MAAANLLPDDVMEEILRRVAPSPRSLAACRVVCKAWRAVVDTRCPPPHPDLLPLSLAGIFFTTFYYPLEDFPGFFARRGCHHRARISPKLDYLDDAPIDYLEAGDHCNGLLLMCEYVVNPATRRWARLPPTPEWSGLVGLETTTTNWWGYEYLVFDPTMSPHYEVSPSPNPMVWLLHEPHGDQMEYWMLIHDANLDEIMADFRWNPDHQALIRPWVQHDIRRFSKKREEISSQDIDESGGGWDSEDDSIVYTEDMVGWGRNEFTCILGFHPFREIIFLYEPREEVRAYHLHNSKVEVLGTIDLFEFPDIIGRSFPYTPCWIGDLS</sequence>
<dbReference type="SMART" id="SM00256">
    <property type="entry name" value="FBOX"/>
    <property type="match status" value="1"/>
</dbReference>
<dbReference type="Gramene" id="OPUNC10G07190.1">
    <property type="protein sequence ID" value="OPUNC10G07190.1"/>
    <property type="gene ID" value="OPUNC10G07190"/>
</dbReference>
<dbReference type="AlphaFoldDB" id="A0A0E0M755"/>
<protein>
    <recommendedName>
        <fullName evidence="1">F-box domain-containing protein</fullName>
    </recommendedName>
</protein>
<dbReference type="InterPro" id="IPR001810">
    <property type="entry name" value="F-box_dom"/>
</dbReference>
<dbReference type="Gene3D" id="1.20.1280.50">
    <property type="match status" value="1"/>
</dbReference>
<name>A0A0E0M755_ORYPU</name>
<dbReference type="STRING" id="4537.A0A0E0M755"/>
<evidence type="ECO:0000259" key="1">
    <source>
        <dbReference type="SMART" id="SM00256"/>
    </source>
</evidence>
<dbReference type="EnsemblPlants" id="OPUNC10G07190.1">
    <property type="protein sequence ID" value="OPUNC10G07190.1"/>
    <property type="gene ID" value="OPUNC10G07190"/>
</dbReference>
<dbReference type="OMA" id="CCASIDD"/>
<organism evidence="2">
    <name type="scientific">Oryza punctata</name>
    <name type="common">Red rice</name>
    <dbReference type="NCBI Taxonomy" id="4537"/>
    <lineage>
        <taxon>Eukaryota</taxon>
        <taxon>Viridiplantae</taxon>
        <taxon>Streptophyta</taxon>
        <taxon>Embryophyta</taxon>
        <taxon>Tracheophyta</taxon>
        <taxon>Spermatophyta</taxon>
        <taxon>Magnoliopsida</taxon>
        <taxon>Liliopsida</taxon>
        <taxon>Poales</taxon>
        <taxon>Poaceae</taxon>
        <taxon>BOP clade</taxon>
        <taxon>Oryzoideae</taxon>
        <taxon>Oryzeae</taxon>
        <taxon>Oryzinae</taxon>
        <taxon>Oryza</taxon>
    </lineage>
</organism>
<proteinExistence type="predicted"/>